<gene>
    <name evidence="2" type="ORF">PFFCH_05688</name>
</gene>
<feature type="domain" description="Duffy-antigen binding" evidence="1">
    <location>
        <begin position="1"/>
        <end position="70"/>
    </location>
</feature>
<name>A0A024VEJ6_PLAFA</name>
<dbReference type="AlphaFoldDB" id="A0A024VEJ6"/>
<protein>
    <recommendedName>
        <fullName evidence="1">Duffy-antigen binding domain-containing protein</fullName>
    </recommendedName>
</protein>
<evidence type="ECO:0000313" key="3">
    <source>
        <dbReference type="Proteomes" id="UP000030656"/>
    </source>
</evidence>
<reference evidence="2 3" key="1">
    <citation type="submission" date="2013-02" db="EMBL/GenBank/DDBJ databases">
        <title>The Genome Annotation of Plasmodium falciparum FCH/4.</title>
        <authorList>
            <consortium name="The Broad Institute Genome Sequencing Platform"/>
            <consortium name="The Broad Institute Genome Sequencing Center for Infectious Disease"/>
            <person name="Neafsey D."/>
            <person name="Hoffman S."/>
            <person name="Volkman S."/>
            <person name="Rosenthal P."/>
            <person name="Walker B."/>
            <person name="Young S.K."/>
            <person name="Zeng Q."/>
            <person name="Gargeya S."/>
            <person name="Fitzgerald M."/>
            <person name="Haas B."/>
            <person name="Abouelleil A."/>
            <person name="Allen A.W."/>
            <person name="Alvarado L."/>
            <person name="Arachchi H.M."/>
            <person name="Berlin A.M."/>
            <person name="Chapman S.B."/>
            <person name="Gainer-Dewar J."/>
            <person name="Goldberg J."/>
            <person name="Griggs A."/>
            <person name="Gujja S."/>
            <person name="Hansen M."/>
            <person name="Howarth C."/>
            <person name="Imamovic A."/>
            <person name="Ireland A."/>
            <person name="Larimer J."/>
            <person name="McCowan C."/>
            <person name="Murphy C."/>
            <person name="Pearson M."/>
            <person name="Poon T.W."/>
            <person name="Priest M."/>
            <person name="Roberts A."/>
            <person name="Saif S."/>
            <person name="Shea T."/>
            <person name="Sisk P."/>
            <person name="Sykes S."/>
            <person name="Wortman J."/>
            <person name="Nusbaum C."/>
            <person name="Birren B."/>
        </authorList>
    </citation>
    <scope>NUCLEOTIDE SEQUENCE [LARGE SCALE GENOMIC DNA]</scope>
    <source>
        <strain evidence="2 3">FCH/4</strain>
    </source>
</reference>
<dbReference type="EMBL" id="KI928153">
    <property type="protein sequence ID" value="ETW26897.1"/>
    <property type="molecule type" value="Genomic_DNA"/>
</dbReference>
<evidence type="ECO:0000259" key="1">
    <source>
        <dbReference type="Pfam" id="PF05424"/>
    </source>
</evidence>
<evidence type="ECO:0000313" key="2">
    <source>
        <dbReference type="EMBL" id="ETW26897.1"/>
    </source>
</evidence>
<dbReference type="GO" id="GO:0046789">
    <property type="term" value="F:host cell surface receptor binding"/>
    <property type="evidence" value="ECO:0007669"/>
    <property type="project" value="InterPro"/>
</dbReference>
<dbReference type="Pfam" id="PF05424">
    <property type="entry name" value="Duffy_binding"/>
    <property type="match status" value="1"/>
</dbReference>
<organism evidence="2 3">
    <name type="scientific">Plasmodium falciparum FCH/4</name>
    <dbReference type="NCBI Taxonomy" id="1036724"/>
    <lineage>
        <taxon>Eukaryota</taxon>
        <taxon>Sar</taxon>
        <taxon>Alveolata</taxon>
        <taxon>Apicomplexa</taxon>
        <taxon>Aconoidasida</taxon>
        <taxon>Haemosporida</taxon>
        <taxon>Plasmodiidae</taxon>
        <taxon>Plasmodium</taxon>
        <taxon>Plasmodium (Laverania)</taxon>
    </lineage>
</organism>
<dbReference type="GO" id="GO:0016020">
    <property type="term" value="C:membrane"/>
    <property type="evidence" value="ECO:0007669"/>
    <property type="project" value="InterPro"/>
</dbReference>
<dbReference type="InterPro" id="IPR008602">
    <property type="entry name" value="Duffy-antigen-binding"/>
</dbReference>
<accession>A0A024VEJ6</accession>
<proteinExistence type="predicted"/>
<reference evidence="2 3" key="2">
    <citation type="submission" date="2013-02" db="EMBL/GenBank/DDBJ databases">
        <title>The Genome Sequence of Plasmodium falciparum FCH/4.</title>
        <authorList>
            <consortium name="The Broad Institute Genome Sequencing Platform"/>
            <consortium name="The Broad Institute Genome Sequencing Center for Infectious Disease"/>
            <person name="Neafsey D."/>
            <person name="Cheeseman I."/>
            <person name="Volkman S."/>
            <person name="Adams J."/>
            <person name="Walker B."/>
            <person name="Young S.K."/>
            <person name="Zeng Q."/>
            <person name="Gargeya S."/>
            <person name="Fitzgerald M."/>
            <person name="Haas B."/>
            <person name="Abouelleil A."/>
            <person name="Alvarado L."/>
            <person name="Arachchi H.M."/>
            <person name="Berlin A.M."/>
            <person name="Chapman S.B."/>
            <person name="Dewar J."/>
            <person name="Goldberg J."/>
            <person name="Griggs A."/>
            <person name="Gujja S."/>
            <person name="Hansen M."/>
            <person name="Howarth C."/>
            <person name="Imamovic A."/>
            <person name="Larimer J."/>
            <person name="McCowan C."/>
            <person name="Murphy C."/>
            <person name="Neiman D."/>
            <person name="Pearson M."/>
            <person name="Priest M."/>
            <person name="Roberts A."/>
            <person name="Saif S."/>
            <person name="Shea T."/>
            <person name="Sisk P."/>
            <person name="Sykes S."/>
            <person name="Wortman J."/>
            <person name="Nusbaum C."/>
            <person name="Birren B."/>
        </authorList>
    </citation>
    <scope>NUCLEOTIDE SEQUENCE [LARGE SCALE GENOMIC DNA]</scope>
    <source>
        <strain evidence="2 3">FCH/4</strain>
    </source>
</reference>
<dbReference type="InterPro" id="IPR042202">
    <property type="entry name" value="Duffy-ag-bd_sf"/>
</dbReference>
<dbReference type="SUPFAM" id="SSF140924">
    <property type="entry name" value="Duffy binding domain-like"/>
    <property type="match status" value="1"/>
</dbReference>
<sequence>MFHTYSDFRDLCLGKDIGNDVGNGKTNIDRIFSKNNQTIEPEIWWKTIEKDIGEAMFCVLSYDTTKKKKKFKKVFATNLPKTSPINTKM</sequence>
<dbReference type="Proteomes" id="UP000030656">
    <property type="component" value="Unassembled WGS sequence"/>
</dbReference>
<dbReference type="Gene3D" id="1.20.1310.20">
    <property type="entry name" value="Duffy-antigen binding domain"/>
    <property type="match status" value="1"/>
</dbReference>